<feature type="chain" id="PRO_5003679240" evidence="1">
    <location>
        <begin position="20"/>
        <end position="59"/>
    </location>
</feature>
<reference evidence="2" key="1">
    <citation type="submission" date="2012-05" db="EMBL/GenBank/DDBJ databases">
        <authorList>
            <person name="Krishnakumar V."/>
            <person name="Cheung F."/>
            <person name="Xiao Y."/>
            <person name="Chan A."/>
            <person name="Moskal W.A."/>
            <person name="Town C.D."/>
        </authorList>
    </citation>
    <scope>NUCLEOTIDE SEQUENCE</scope>
</reference>
<protein>
    <submittedName>
        <fullName evidence="2">Uncharacterized protein</fullName>
    </submittedName>
</protein>
<accession>I3T484</accession>
<evidence type="ECO:0000313" key="2">
    <source>
        <dbReference type="EMBL" id="AFK47326.1"/>
    </source>
</evidence>
<feature type="signal peptide" evidence="1">
    <location>
        <begin position="1"/>
        <end position="19"/>
    </location>
</feature>
<evidence type="ECO:0000256" key="1">
    <source>
        <dbReference type="SAM" id="SignalP"/>
    </source>
</evidence>
<dbReference type="AlphaFoldDB" id="I3T484"/>
<keyword evidence="1" id="KW-0732">Signal</keyword>
<dbReference type="EMBL" id="BT147532">
    <property type="protein sequence ID" value="AFK47326.1"/>
    <property type="molecule type" value="mRNA"/>
</dbReference>
<sequence length="59" mass="6730">MIWIAIFLASLAFLWLWRSRQKAETKRLPPGPRGLPILGSQLGLTMIRLVVAQLVHCFD</sequence>
<name>I3T484_LOTJA</name>
<organism evidence="2">
    <name type="scientific">Lotus japonicus</name>
    <name type="common">Lotus corniculatus var. japonicus</name>
    <dbReference type="NCBI Taxonomy" id="34305"/>
    <lineage>
        <taxon>Eukaryota</taxon>
        <taxon>Viridiplantae</taxon>
        <taxon>Streptophyta</taxon>
        <taxon>Embryophyta</taxon>
        <taxon>Tracheophyta</taxon>
        <taxon>Spermatophyta</taxon>
        <taxon>Magnoliopsida</taxon>
        <taxon>eudicotyledons</taxon>
        <taxon>Gunneridae</taxon>
        <taxon>Pentapetalae</taxon>
        <taxon>rosids</taxon>
        <taxon>fabids</taxon>
        <taxon>Fabales</taxon>
        <taxon>Fabaceae</taxon>
        <taxon>Papilionoideae</taxon>
        <taxon>50 kb inversion clade</taxon>
        <taxon>NPAAA clade</taxon>
        <taxon>Hologalegina</taxon>
        <taxon>robinioid clade</taxon>
        <taxon>Loteae</taxon>
        <taxon>Lotus</taxon>
    </lineage>
</organism>
<proteinExistence type="evidence at transcript level"/>